<keyword evidence="3" id="KW-0732">Signal</keyword>
<name>A0AAV1S2D6_9ROSI</name>
<evidence type="ECO:0000259" key="8">
    <source>
        <dbReference type="Pfam" id="PF14380"/>
    </source>
</evidence>
<dbReference type="EMBL" id="CAWUPB010001161">
    <property type="protein sequence ID" value="CAK7344291.1"/>
    <property type="molecule type" value="Genomic_DNA"/>
</dbReference>
<evidence type="ECO:0000313" key="10">
    <source>
        <dbReference type="Proteomes" id="UP001314170"/>
    </source>
</evidence>
<dbReference type="EC" id="2.7.11.1" evidence="2"/>
<reference evidence="9 10" key="1">
    <citation type="submission" date="2024-01" db="EMBL/GenBank/DDBJ databases">
        <authorList>
            <person name="Waweru B."/>
        </authorList>
    </citation>
    <scope>NUCLEOTIDE SEQUENCE [LARGE SCALE GENOMIC DNA]</scope>
</reference>
<dbReference type="GO" id="GO:0016020">
    <property type="term" value="C:membrane"/>
    <property type="evidence" value="ECO:0007669"/>
    <property type="project" value="UniProtKB-SubCell"/>
</dbReference>
<evidence type="ECO:0000256" key="3">
    <source>
        <dbReference type="ARBA" id="ARBA00022729"/>
    </source>
</evidence>
<sequence>MFMINKSWLAPSVFTGLIQEFYTCSAFPSPEMHPHLFQTISLSLTVLTVIIIPKPISLGEPDGRYLSCSSSFECGNIQGVTYPFWGLTRPQYCGHPGFRLDCSGNTPVITISELAYQVLEIKNMSRILKVARKDYKDSICPILPINSTFDLNHFSYASNTKNITLYYACPTIPSQFLPTFGLSNQFNCSISRADMVGYYLTRTLNMSAIDSFAANISRYLESCNYSIIVPAYESAVRPIESHPTAENLIAALAQGFWLQWTANDSLCNKCKFSGGQCGYDTDTSKFTCYCRDQSYANATTCEKGTSCHFYFIVFFGERRLAVLM</sequence>
<dbReference type="Proteomes" id="UP001314170">
    <property type="component" value="Unassembled WGS sequence"/>
</dbReference>
<comment type="catalytic activity">
    <reaction evidence="6">
        <text>L-seryl-[protein] + ATP = O-phospho-L-seryl-[protein] + ADP + H(+)</text>
        <dbReference type="Rhea" id="RHEA:17989"/>
        <dbReference type="Rhea" id="RHEA-COMP:9863"/>
        <dbReference type="Rhea" id="RHEA-COMP:11604"/>
        <dbReference type="ChEBI" id="CHEBI:15378"/>
        <dbReference type="ChEBI" id="CHEBI:29999"/>
        <dbReference type="ChEBI" id="CHEBI:30616"/>
        <dbReference type="ChEBI" id="CHEBI:83421"/>
        <dbReference type="ChEBI" id="CHEBI:456216"/>
        <dbReference type="EC" id="2.7.11.1"/>
    </reaction>
</comment>
<evidence type="ECO:0000256" key="2">
    <source>
        <dbReference type="ARBA" id="ARBA00012513"/>
    </source>
</evidence>
<evidence type="ECO:0000256" key="6">
    <source>
        <dbReference type="ARBA" id="ARBA00048679"/>
    </source>
</evidence>
<feature type="domain" description="Wall-associated receptor kinase C-terminal" evidence="8">
    <location>
        <begin position="203"/>
        <end position="293"/>
    </location>
</feature>
<accession>A0AAV1S2D6</accession>
<dbReference type="InterPro" id="IPR032872">
    <property type="entry name" value="WAK_assoc_C"/>
</dbReference>
<comment type="caution">
    <text evidence="9">The sequence shown here is derived from an EMBL/GenBank/DDBJ whole genome shotgun (WGS) entry which is preliminary data.</text>
</comment>
<evidence type="ECO:0000313" key="9">
    <source>
        <dbReference type="EMBL" id="CAK7344291.1"/>
    </source>
</evidence>
<dbReference type="PANTHER" id="PTHR33138:SF72">
    <property type="entry name" value="WALL-ASSOCIATED RECEPTOR KINASE CARBOXY-TERMINAL PROTEIN"/>
    <property type="match status" value="1"/>
</dbReference>
<evidence type="ECO:0000256" key="4">
    <source>
        <dbReference type="ARBA" id="ARBA00023180"/>
    </source>
</evidence>
<evidence type="ECO:0000256" key="5">
    <source>
        <dbReference type="ARBA" id="ARBA00047899"/>
    </source>
</evidence>
<organism evidence="9 10">
    <name type="scientific">Dovyalis caffra</name>
    <dbReference type="NCBI Taxonomy" id="77055"/>
    <lineage>
        <taxon>Eukaryota</taxon>
        <taxon>Viridiplantae</taxon>
        <taxon>Streptophyta</taxon>
        <taxon>Embryophyta</taxon>
        <taxon>Tracheophyta</taxon>
        <taxon>Spermatophyta</taxon>
        <taxon>Magnoliopsida</taxon>
        <taxon>eudicotyledons</taxon>
        <taxon>Gunneridae</taxon>
        <taxon>Pentapetalae</taxon>
        <taxon>rosids</taxon>
        <taxon>fabids</taxon>
        <taxon>Malpighiales</taxon>
        <taxon>Salicaceae</taxon>
        <taxon>Flacourtieae</taxon>
        <taxon>Dovyalis</taxon>
    </lineage>
</organism>
<keyword evidence="10" id="KW-1185">Reference proteome</keyword>
<gene>
    <name evidence="9" type="ORF">DCAF_LOCUS17718</name>
</gene>
<dbReference type="Pfam" id="PF13947">
    <property type="entry name" value="GUB_WAK_bind"/>
    <property type="match status" value="1"/>
</dbReference>
<proteinExistence type="predicted"/>
<dbReference type="AlphaFoldDB" id="A0AAV1S2D6"/>
<comment type="catalytic activity">
    <reaction evidence="5">
        <text>L-threonyl-[protein] + ATP = O-phospho-L-threonyl-[protein] + ADP + H(+)</text>
        <dbReference type="Rhea" id="RHEA:46608"/>
        <dbReference type="Rhea" id="RHEA-COMP:11060"/>
        <dbReference type="Rhea" id="RHEA-COMP:11605"/>
        <dbReference type="ChEBI" id="CHEBI:15378"/>
        <dbReference type="ChEBI" id="CHEBI:30013"/>
        <dbReference type="ChEBI" id="CHEBI:30616"/>
        <dbReference type="ChEBI" id="CHEBI:61977"/>
        <dbReference type="ChEBI" id="CHEBI:456216"/>
        <dbReference type="EC" id="2.7.11.1"/>
    </reaction>
</comment>
<dbReference type="Pfam" id="PF14380">
    <property type="entry name" value="WAK_assoc"/>
    <property type="match status" value="1"/>
</dbReference>
<protein>
    <recommendedName>
        <fullName evidence="2">non-specific serine/threonine protein kinase</fullName>
        <ecNumber evidence="2">2.7.11.1</ecNumber>
    </recommendedName>
</protein>
<dbReference type="PANTHER" id="PTHR33138">
    <property type="entry name" value="OS01G0690200 PROTEIN"/>
    <property type="match status" value="1"/>
</dbReference>
<evidence type="ECO:0000259" key="7">
    <source>
        <dbReference type="Pfam" id="PF13947"/>
    </source>
</evidence>
<keyword evidence="4" id="KW-0325">Glycoprotein</keyword>
<dbReference type="GO" id="GO:0004674">
    <property type="term" value="F:protein serine/threonine kinase activity"/>
    <property type="evidence" value="ECO:0007669"/>
    <property type="project" value="UniProtKB-EC"/>
</dbReference>
<dbReference type="GO" id="GO:0030247">
    <property type="term" value="F:polysaccharide binding"/>
    <property type="evidence" value="ECO:0007669"/>
    <property type="project" value="InterPro"/>
</dbReference>
<comment type="subcellular location">
    <subcellularLocation>
        <location evidence="1">Membrane</location>
        <topology evidence="1">Single-pass membrane protein</topology>
    </subcellularLocation>
</comment>
<feature type="domain" description="Wall-associated receptor kinase galacturonan-binding" evidence="7">
    <location>
        <begin position="68"/>
        <end position="132"/>
    </location>
</feature>
<evidence type="ECO:0000256" key="1">
    <source>
        <dbReference type="ARBA" id="ARBA00004167"/>
    </source>
</evidence>
<dbReference type="InterPro" id="IPR025287">
    <property type="entry name" value="WAK_GUB"/>
</dbReference>